<evidence type="ECO:0000256" key="8">
    <source>
        <dbReference type="ARBA" id="ARBA00023159"/>
    </source>
</evidence>
<proteinExistence type="predicted"/>
<evidence type="ECO:0000256" key="7">
    <source>
        <dbReference type="ARBA" id="ARBA00023125"/>
    </source>
</evidence>
<dbReference type="NCBIfam" id="TIGR02051">
    <property type="entry name" value="MerR"/>
    <property type="match status" value="1"/>
</dbReference>
<evidence type="ECO:0000256" key="1">
    <source>
        <dbReference type="ARBA" id="ARBA00017146"/>
    </source>
</evidence>
<evidence type="ECO:0000256" key="6">
    <source>
        <dbReference type="ARBA" id="ARBA00023015"/>
    </source>
</evidence>
<keyword evidence="8" id="KW-0010">Activator</keyword>
<evidence type="ECO:0000256" key="2">
    <source>
        <dbReference type="ARBA" id="ARBA00022466"/>
    </source>
</evidence>
<evidence type="ECO:0000313" key="13">
    <source>
        <dbReference type="Proteomes" id="UP000295367"/>
    </source>
</evidence>
<accession>A0A4R3Y5B6</accession>
<dbReference type="SUPFAM" id="SSF46955">
    <property type="entry name" value="Putative DNA-binding domain"/>
    <property type="match status" value="1"/>
</dbReference>
<keyword evidence="9" id="KW-0804">Transcription</keyword>
<dbReference type="EMBL" id="SMCO01000006">
    <property type="protein sequence ID" value="TCV86772.1"/>
    <property type="molecule type" value="Genomic_DNA"/>
</dbReference>
<keyword evidence="5" id="KW-0476">Mercury</keyword>
<sequence>MGKGTLTIGMLASHADVNIETIRYYQRRGLLIEPPKPREGYRQYPADSVDRVRFIKRAQKLGFTLDEIATLLELGDGHCAETKQLALQKLQLIEARLADLNNMRNTIKALVNQCETGGGEMGCPIVASLGKADGMG</sequence>
<dbReference type="InterPro" id="IPR009061">
    <property type="entry name" value="DNA-bd_dom_put_sf"/>
</dbReference>
<dbReference type="InterPro" id="IPR047057">
    <property type="entry name" value="MerR_fam"/>
</dbReference>
<feature type="domain" description="HTH merR-type" evidence="11">
    <location>
        <begin position="5"/>
        <end position="74"/>
    </location>
</feature>
<evidence type="ECO:0000313" key="12">
    <source>
        <dbReference type="EMBL" id="TCV86772.1"/>
    </source>
</evidence>
<dbReference type="AlphaFoldDB" id="A0A4R3Y5B6"/>
<protein>
    <recommendedName>
        <fullName evidence="1">Mercuric resistance operon regulatory protein</fullName>
    </recommendedName>
</protein>
<dbReference type="GO" id="GO:0003700">
    <property type="term" value="F:DNA-binding transcription factor activity"/>
    <property type="evidence" value="ECO:0007669"/>
    <property type="project" value="InterPro"/>
</dbReference>
<keyword evidence="6" id="KW-0805">Transcription regulation</keyword>
<name>A0A4R3Y5B6_9PROT</name>
<dbReference type="GO" id="GO:0046689">
    <property type="term" value="P:response to mercury ion"/>
    <property type="evidence" value="ECO:0007669"/>
    <property type="project" value="UniProtKB-KW"/>
</dbReference>
<dbReference type="PROSITE" id="PS00552">
    <property type="entry name" value="HTH_MERR_1"/>
    <property type="match status" value="1"/>
</dbReference>
<evidence type="ECO:0000256" key="3">
    <source>
        <dbReference type="ARBA" id="ARBA00022491"/>
    </source>
</evidence>
<evidence type="ECO:0000259" key="11">
    <source>
        <dbReference type="PROSITE" id="PS50937"/>
    </source>
</evidence>
<dbReference type="GO" id="GO:0003677">
    <property type="term" value="F:DNA binding"/>
    <property type="evidence" value="ECO:0007669"/>
    <property type="project" value="UniProtKB-KW"/>
</dbReference>
<dbReference type="OrthoDB" id="9808480at2"/>
<dbReference type="Proteomes" id="UP000295367">
    <property type="component" value="Unassembled WGS sequence"/>
</dbReference>
<comment type="caution">
    <text evidence="12">The sequence shown here is derived from an EMBL/GenBank/DDBJ whole genome shotgun (WGS) entry which is preliminary data.</text>
</comment>
<dbReference type="Gene3D" id="1.10.1660.10">
    <property type="match status" value="1"/>
</dbReference>
<evidence type="ECO:0000256" key="9">
    <source>
        <dbReference type="ARBA" id="ARBA00023163"/>
    </source>
</evidence>
<evidence type="ECO:0000256" key="10">
    <source>
        <dbReference type="ARBA" id="ARBA00024874"/>
    </source>
</evidence>
<gene>
    <name evidence="12" type="ORF">EDC63_106133</name>
</gene>
<dbReference type="Pfam" id="PF13411">
    <property type="entry name" value="MerR_1"/>
    <property type="match status" value="1"/>
</dbReference>
<keyword evidence="13" id="KW-1185">Reference proteome</keyword>
<dbReference type="InterPro" id="IPR011794">
    <property type="entry name" value="MerR"/>
</dbReference>
<dbReference type="PANTHER" id="PTHR30204:SF69">
    <property type="entry name" value="MERR-FAMILY TRANSCRIPTIONAL REGULATOR"/>
    <property type="match status" value="1"/>
</dbReference>
<evidence type="ECO:0000256" key="4">
    <source>
        <dbReference type="ARBA" id="ARBA00022723"/>
    </source>
</evidence>
<keyword evidence="4" id="KW-0479">Metal-binding</keyword>
<keyword evidence="7" id="KW-0238">DNA-binding</keyword>
<evidence type="ECO:0000256" key="5">
    <source>
        <dbReference type="ARBA" id="ARBA00022914"/>
    </source>
</evidence>
<dbReference type="PROSITE" id="PS50937">
    <property type="entry name" value="HTH_MERR_2"/>
    <property type="match status" value="1"/>
</dbReference>
<keyword evidence="2" id="KW-0475">Mercuric resistance</keyword>
<dbReference type="PRINTS" id="PR00040">
    <property type="entry name" value="HTHMERR"/>
</dbReference>
<keyword evidence="3" id="KW-0678">Repressor</keyword>
<dbReference type="RefSeq" id="WP_124948183.1">
    <property type="nucleotide sequence ID" value="NZ_BHVT01000076.1"/>
</dbReference>
<organism evidence="12 13">
    <name type="scientific">Sulfurirhabdus autotrophica</name>
    <dbReference type="NCBI Taxonomy" id="1706046"/>
    <lineage>
        <taxon>Bacteria</taxon>
        <taxon>Pseudomonadati</taxon>
        <taxon>Pseudomonadota</taxon>
        <taxon>Betaproteobacteria</taxon>
        <taxon>Nitrosomonadales</taxon>
        <taxon>Sulfuricellaceae</taxon>
        <taxon>Sulfurirhabdus</taxon>
    </lineage>
</organism>
<dbReference type="InterPro" id="IPR000551">
    <property type="entry name" value="MerR-type_HTH_dom"/>
</dbReference>
<dbReference type="PANTHER" id="PTHR30204">
    <property type="entry name" value="REDOX-CYCLING DRUG-SENSING TRANSCRIPTIONAL ACTIVATOR SOXR"/>
    <property type="match status" value="1"/>
</dbReference>
<reference evidence="12 13" key="1">
    <citation type="submission" date="2019-03" db="EMBL/GenBank/DDBJ databases">
        <title>Genomic Encyclopedia of Type Strains, Phase IV (KMG-IV): sequencing the most valuable type-strain genomes for metagenomic binning, comparative biology and taxonomic classification.</title>
        <authorList>
            <person name="Goeker M."/>
        </authorList>
    </citation>
    <scope>NUCLEOTIDE SEQUENCE [LARGE SCALE GENOMIC DNA]</scope>
    <source>
        <strain evidence="12 13">DSM 100309</strain>
    </source>
</reference>
<dbReference type="GO" id="GO:0045340">
    <property type="term" value="F:mercury ion binding"/>
    <property type="evidence" value="ECO:0007669"/>
    <property type="project" value="InterPro"/>
</dbReference>
<dbReference type="CDD" id="cd04783">
    <property type="entry name" value="HTH_MerR1"/>
    <property type="match status" value="1"/>
</dbReference>
<dbReference type="SMART" id="SM00422">
    <property type="entry name" value="HTH_MERR"/>
    <property type="match status" value="1"/>
</dbReference>
<comment type="function">
    <text evidence="10">Mediates the mercuric-dependent induction of mercury resistance operon. In the absence of mercury MerR represses transcription by binding tightly to the mer operator region; when mercury is present the dimeric complex binds a single ion and becomes a potent transcriptional activator, while remaining bound to the mer site.</text>
</comment>